<evidence type="ECO:0000313" key="2">
    <source>
        <dbReference type="EMBL" id="KZP15834.1"/>
    </source>
</evidence>
<sequence>MPPRQDHVWDNMSPEDQQRILERGQRSAFLLSMLPYHLDATSSISASGNSNTGSSARSNHSNPSSRNGSNRSSTSLACLPRHTISISNHSTAISSSSRWDFNLSPSVTSPTNQHHLCHHHRQSLLLDVNMLLHVTNTWLSKTRKRMTL</sequence>
<accession>A0A166EJS0</accession>
<evidence type="ECO:0000256" key="1">
    <source>
        <dbReference type="SAM" id="MobiDB-lite"/>
    </source>
</evidence>
<dbReference type="AlphaFoldDB" id="A0A166EJS0"/>
<dbReference type="EMBL" id="KV417600">
    <property type="protein sequence ID" value="KZP15834.1"/>
    <property type="molecule type" value="Genomic_DNA"/>
</dbReference>
<reference evidence="2 3" key="1">
    <citation type="journal article" date="2016" name="Mol. Biol. Evol.">
        <title>Comparative Genomics of Early-Diverging Mushroom-Forming Fungi Provides Insights into the Origins of Lignocellulose Decay Capabilities.</title>
        <authorList>
            <person name="Nagy L.G."/>
            <person name="Riley R."/>
            <person name="Tritt A."/>
            <person name="Adam C."/>
            <person name="Daum C."/>
            <person name="Floudas D."/>
            <person name="Sun H."/>
            <person name="Yadav J.S."/>
            <person name="Pangilinan J."/>
            <person name="Larsson K.H."/>
            <person name="Matsuura K."/>
            <person name="Barry K."/>
            <person name="Labutti K."/>
            <person name="Kuo R."/>
            <person name="Ohm R.A."/>
            <person name="Bhattacharya S.S."/>
            <person name="Shirouzu T."/>
            <person name="Yoshinaga Y."/>
            <person name="Martin F.M."/>
            <person name="Grigoriev I.V."/>
            <person name="Hibbett D.S."/>
        </authorList>
    </citation>
    <scope>NUCLEOTIDE SEQUENCE [LARGE SCALE GENOMIC DNA]</scope>
    <source>
        <strain evidence="2 3">CBS 109695</strain>
    </source>
</reference>
<protein>
    <submittedName>
        <fullName evidence="2">Uncharacterized protein</fullName>
    </submittedName>
</protein>
<name>A0A166EJS0_9AGAM</name>
<keyword evidence="3" id="KW-1185">Reference proteome</keyword>
<evidence type="ECO:0000313" key="3">
    <source>
        <dbReference type="Proteomes" id="UP000076532"/>
    </source>
</evidence>
<gene>
    <name evidence="2" type="ORF">FIBSPDRAFT_958508</name>
</gene>
<dbReference type="Proteomes" id="UP000076532">
    <property type="component" value="Unassembled WGS sequence"/>
</dbReference>
<proteinExistence type="predicted"/>
<organism evidence="2 3">
    <name type="scientific">Athelia psychrophila</name>
    <dbReference type="NCBI Taxonomy" id="1759441"/>
    <lineage>
        <taxon>Eukaryota</taxon>
        <taxon>Fungi</taxon>
        <taxon>Dikarya</taxon>
        <taxon>Basidiomycota</taxon>
        <taxon>Agaricomycotina</taxon>
        <taxon>Agaricomycetes</taxon>
        <taxon>Agaricomycetidae</taxon>
        <taxon>Atheliales</taxon>
        <taxon>Atheliaceae</taxon>
        <taxon>Athelia</taxon>
    </lineage>
</organism>
<feature type="region of interest" description="Disordered" evidence="1">
    <location>
        <begin position="42"/>
        <end position="75"/>
    </location>
</feature>